<dbReference type="Gene3D" id="3.30.565.10">
    <property type="entry name" value="Histidine kinase-like ATPase, C-terminal domain"/>
    <property type="match status" value="1"/>
</dbReference>
<dbReference type="EMBL" id="JACHMG010000001">
    <property type="protein sequence ID" value="MBB4689218.1"/>
    <property type="molecule type" value="Genomic_DNA"/>
</dbReference>
<dbReference type="Gene3D" id="3.30.750.24">
    <property type="entry name" value="STAS domain"/>
    <property type="match status" value="1"/>
</dbReference>
<dbReference type="AlphaFoldDB" id="A0A840J747"/>
<dbReference type="Pfam" id="PF02518">
    <property type="entry name" value="HATPase_c"/>
    <property type="match status" value="1"/>
</dbReference>
<keyword evidence="4" id="KW-1185">Reference proteome</keyword>
<dbReference type="RefSeq" id="WP_246459041.1">
    <property type="nucleotide sequence ID" value="NZ_JACHMG010000001.1"/>
</dbReference>
<dbReference type="CDD" id="cd16936">
    <property type="entry name" value="HATPase_RsbW-like"/>
    <property type="match status" value="1"/>
</dbReference>
<organism evidence="3 4">
    <name type="scientific">Amycolatopsis jiangsuensis</name>
    <dbReference type="NCBI Taxonomy" id="1181879"/>
    <lineage>
        <taxon>Bacteria</taxon>
        <taxon>Bacillati</taxon>
        <taxon>Actinomycetota</taxon>
        <taxon>Actinomycetes</taxon>
        <taxon>Pseudonocardiales</taxon>
        <taxon>Pseudonocardiaceae</taxon>
        <taxon>Amycolatopsis</taxon>
    </lineage>
</organism>
<evidence type="ECO:0000313" key="3">
    <source>
        <dbReference type="EMBL" id="MBB4689218.1"/>
    </source>
</evidence>
<dbReference type="SUPFAM" id="SSF55874">
    <property type="entry name" value="ATPase domain of HSP90 chaperone/DNA topoisomerase II/histidine kinase"/>
    <property type="match status" value="1"/>
</dbReference>
<reference evidence="3 4" key="1">
    <citation type="submission" date="2020-08" db="EMBL/GenBank/DDBJ databases">
        <title>Sequencing the genomes of 1000 actinobacteria strains.</title>
        <authorList>
            <person name="Klenk H.-P."/>
        </authorList>
    </citation>
    <scope>NUCLEOTIDE SEQUENCE [LARGE SCALE GENOMIC DNA]</scope>
    <source>
        <strain evidence="3 4">DSM 45859</strain>
    </source>
</reference>
<dbReference type="InterPro" id="IPR003594">
    <property type="entry name" value="HATPase_dom"/>
</dbReference>
<feature type="domain" description="Histidine kinase/HSP90-like ATPase" evidence="2">
    <location>
        <begin position="155"/>
        <end position="240"/>
    </location>
</feature>
<protein>
    <submittedName>
        <fullName evidence="3">Signal transduction histidine kinase</fullName>
    </submittedName>
</protein>
<evidence type="ECO:0000313" key="4">
    <source>
        <dbReference type="Proteomes" id="UP000581769"/>
    </source>
</evidence>
<gene>
    <name evidence="3" type="ORF">BJY18_006703</name>
</gene>
<name>A0A840J747_9PSEU</name>
<accession>A0A840J747</accession>
<dbReference type="PANTHER" id="PTHR35526:SF3">
    <property type="entry name" value="ANTI-SIGMA-F FACTOR RSBW"/>
    <property type="match status" value="1"/>
</dbReference>
<evidence type="ECO:0000259" key="2">
    <source>
        <dbReference type="Pfam" id="PF02518"/>
    </source>
</evidence>
<keyword evidence="3" id="KW-0418">Kinase</keyword>
<dbReference type="GO" id="GO:0004674">
    <property type="term" value="F:protein serine/threonine kinase activity"/>
    <property type="evidence" value="ECO:0007669"/>
    <property type="project" value="UniProtKB-KW"/>
</dbReference>
<evidence type="ECO:0000256" key="1">
    <source>
        <dbReference type="ARBA" id="ARBA00022527"/>
    </source>
</evidence>
<comment type="caution">
    <text evidence="3">The sequence shown here is derived from an EMBL/GenBank/DDBJ whole genome shotgun (WGS) entry which is preliminary data.</text>
</comment>
<dbReference type="PANTHER" id="PTHR35526">
    <property type="entry name" value="ANTI-SIGMA-F FACTOR RSBW-RELATED"/>
    <property type="match status" value="1"/>
</dbReference>
<keyword evidence="3" id="KW-0808">Transferase</keyword>
<dbReference type="InterPro" id="IPR050267">
    <property type="entry name" value="Anti-sigma-factor_SerPK"/>
</dbReference>
<dbReference type="InterPro" id="IPR036513">
    <property type="entry name" value="STAS_dom_sf"/>
</dbReference>
<dbReference type="Proteomes" id="UP000581769">
    <property type="component" value="Unassembled WGS sequence"/>
</dbReference>
<dbReference type="InterPro" id="IPR036890">
    <property type="entry name" value="HATPase_C_sf"/>
</dbReference>
<sequence length="247" mass="26913">MSAPRLRVSRTQQGEFVLARAAGHLDLRSYPDLRDGLLKSAVDADALIADISELEIDDPALTSVFALVALRIGDWPAVPFAVVSERPDHRALLRNRTVDRLTRVEASVDGAAAVLDRPPQLRVQREIPRSTGAAVRARESVREICEDWAVPGLIDDAKSVVTELVENALQHTDSTPRLRLELRRNRCTVAVTDDDPRPAVLRERLANAGGGLGLKLVAQLSRVWGCSPRWTGGKVVWAVLEVSGTSG</sequence>
<keyword evidence="1" id="KW-0723">Serine/threonine-protein kinase</keyword>
<proteinExistence type="predicted"/>